<feature type="transmembrane region" description="Helical" evidence="5">
    <location>
        <begin position="54"/>
        <end position="74"/>
    </location>
</feature>
<gene>
    <name evidence="6" type="ORF">CSING_11225</name>
</gene>
<evidence type="ECO:0000256" key="1">
    <source>
        <dbReference type="ARBA" id="ARBA00004141"/>
    </source>
</evidence>
<dbReference type="GO" id="GO:0055085">
    <property type="term" value="P:transmembrane transport"/>
    <property type="evidence" value="ECO:0007669"/>
    <property type="project" value="InterPro"/>
</dbReference>
<dbReference type="KEGG" id="csx:CSING_11225"/>
<dbReference type="Proteomes" id="UP000031890">
    <property type="component" value="Chromosome"/>
</dbReference>
<dbReference type="Gene3D" id="1.50.10.150">
    <property type="entry name" value="Voltage-dependent anion channel"/>
    <property type="match status" value="1"/>
</dbReference>
<feature type="transmembrane region" description="Helical" evidence="5">
    <location>
        <begin position="288"/>
        <end position="309"/>
    </location>
</feature>
<feature type="transmembrane region" description="Helical" evidence="5">
    <location>
        <begin position="23"/>
        <end position="42"/>
    </location>
</feature>
<feature type="transmembrane region" description="Helical" evidence="5">
    <location>
        <begin position="142"/>
        <end position="167"/>
    </location>
</feature>
<dbReference type="InterPro" id="IPR038665">
    <property type="entry name" value="Voltage-dep_anion_channel_sf"/>
</dbReference>
<evidence type="ECO:0000256" key="5">
    <source>
        <dbReference type="SAM" id="Phobius"/>
    </source>
</evidence>
<keyword evidence="3 5" id="KW-1133">Transmembrane helix</keyword>
<accession>A0A0B6F6U7</accession>
<dbReference type="EMBL" id="CP010827">
    <property type="protein sequence ID" value="AJI79741.1"/>
    <property type="molecule type" value="Genomic_DNA"/>
</dbReference>
<evidence type="ECO:0000313" key="6">
    <source>
        <dbReference type="EMBL" id="AJI79741.1"/>
    </source>
</evidence>
<feature type="transmembrane region" description="Helical" evidence="5">
    <location>
        <begin position="179"/>
        <end position="199"/>
    </location>
</feature>
<dbReference type="HOGENOM" id="CLU_030057_0_0_11"/>
<dbReference type="AlphaFoldDB" id="A0A0B6F6U7"/>
<comment type="subcellular location">
    <subcellularLocation>
        <location evidence="1">Membrane</location>
        <topology evidence="1">Multi-pass membrane protein</topology>
    </subcellularLocation>
</comment>
<evidence type="ECO:0000256" key="4">
    <source>
        <dbReference type="ARBA" id="ARBA00023136"/>
    </source>
</evidence>
<protein>
    <submittedName>
        <fullName evidence="6">Tellurite resistance protein-like permease</fullName>
    </submittedName>
</protein>
<dbReference type="Pfam" id="PF03595">
    <property type="entry name" value="SLAC1"/>
    <property type="match status" value="1"/>
</dbReference>
<proteinExistence type="predicted"/>
<feature type="transmembrane region" description="Helical" evidence="5">
    <location>
        <begin position="251"/>
        <end position="268"/>
    </location>
</feature>
<sequence>MGLSISSTLINIHLTPVVGRLPAAFMLGIATSLALALLIGFLRNRVPGFHSTVMPSWGMASMGILALGSAYSGVFTAWTIHALCWGVGTVLGVVTCLRFLHFLIVTRPSGPAFTWGLPLVAPMVAATSSAQLTPHAGEWASVVHGIGVACFVLAWTTAIPTFVFVYLRTFPKLPTSFAATAWIPLGLVGQSTAAAQLLAGDKLLDGDQWHLRAAVYGAAMLSLGVPLAVYAVTKHWGAVLGSTPMSYNPSWWASTFPVGTCCLGTHALSTQGTMLSWNVEWLDTVSAALLILLLVHIAWATFGAVAITWGRARSSSS</sequence>
<keyword evidence="4 5" id="KW-0472">Membrane</keyword>
<dbReference type="InterPro" id="IPR004695">
    <property type="entry name" value="SLAC1/Mae1/Ssu1/TehA"/>
</dbReference>
<evidence type="ECO:0000256" key="3">
    <source>
        <dbReference type="ARBA" id="ARBA00022989"/>
    </source>
</evidence>
<evidence type="ECO:0000256" key="2">
    <source>
        <dbReference type="ARBA" id="ARBA00022692"/>
    </source>
</evidence>
<evidence type="ECO:0000313" key="7">
    <source>
        <dbReference type="Proteomes" id="UP000031890"/>
    </source>
</evidence>
<name>A0A0B6F6U7_9CORY</name>
<dbReference type="GO" id="GO:0016020">
    <property type="term" value="C:membrane"/>
    <property type="evidence" value="ECO:0007669"/>
    <property type="project" value="UniProtKB-SubCell"/>
</dbReference>
<feature type="transmembrane region" description="Helical" evidence="5">
    <location>
        <begin position="211"/>
        <end position="230"/>
    </location>
</feature>
<feature type="transmembrane region" description="Helical" evidence="5">
    <location>
        <begin position="80"/>
        <end position="100"/>
    </location>
</feature>
<organism evidence="6 7">
    <name type="scientific">Corynebacterium singulare</name>
    <dbReference type="NCBI Taxonomy" id="161899"/>
    <lineage>
        <taxon>Bacteria</taxon>
        <taxon>Bacillati</taxon>
        <taxon>Actinomycetota</taxon>
        <taxon>Actinomycetes</taxon>
        <taxon>Mycobacteriales</taxon>
        <taxon>Corynebacteriaceae</taxon>
        <taxon>Corynebacterium</taxon>
    </lineage>
</organism>
<keyword evidence="2 5" id="KW-0812">Transmembrane</keyword>
<dbReference type="STRING" id="161899.CSING_11225"/>
<reference evidence="6 7" key="1">
    <citation type="journal article" date="2015" name="Genome Announc.">
        <title>Complete Genome Sequence and Annotation of Corynebacterium singulare DSM 44357, Isolated from a Human Semen Specimen.</title>
        <authorList>
            <person name="Merten M."/>
            <person name="Brinkrolf K."/>
            <person name="Albersmeier A."/>
            <person name="Kutter Y."/>
            <person name="Ruckert C."/>
            <person name="Tauch A."/>
        </authorList>
    </citation>
    <scope>NUCLEOTIDE SEQUENCE [LARGE SCALE GENOMIC DNA]</scope>
    <source>
        <strain evidence="6">IBS B52218</strain>
    </source>
</reference>